<evidence type="ECO:0000313" key="4">
    <source>
        <dbReference type="RefSeq" id="XP_033459171.1"/>
    </source>
</evidence>
<keyword evidence="2" id="KW-0560">Oxidoreductase</keyword>
<accession>A0A6J3M287</accession>
<dbReference type="RefSeq" id="XP_033459171.1">
    <property type="nucleotide sequence ID" value="XM_033604975.1"/>
</dbReference>
<sequence>MAGLINAVRTTFSENLGGVAQALAPAATRFAIADVPDQTGKVAVVTGGSQGIGYGVTHTLLNKNIAKIFILSGSKDVVDKALDAVREELGEDAAKRTQWVQCDLGDWKRTTEAAKEIAAATDRLDILVNNAGRGIMTFELTDDGLDRHMAVNHMGHVVLTAHLLPLLKKTAEQGHTVRITNQASNLHTNSPFETKFANVEELNKDYGPNAQYGRSKLAAILYSRFLARHLTAVQPRILVNATHPGIVETKQTREDIHEAFPLAGYAMSVGMQPFRKSQFDGALSTLYAATKAENSGEYICPPAAVEAGSQQSQDEELQEQLMRLTAQLIKEKIGQDLPSELQAK</sequence>
<keyword evidence="3" id="KW-1185">Reference proteome</keyword>
<dbReference type="OrthoDB" id="191139at2759"/>
<reference evidence="4" key="1">
    <citation type="submission" date="2020-01" db="EMBL/GenBank/DDBJ databases">
        <authorList>
            <consortium name="DOE Joint Genome Institute"/>
            <person name="Haridas S."/>
            <person name="Albert R."/>
            <person name="Binder M."/>
            <person name="Bloem J."/>
            <person name="Labutti K."/>
            <person name="Salamov A."/>
            <person name="Andreopoulos B."/>
            <person name="Baker S.E."/>
            <person name="Barry K."/>
            <person name="Bills G."/>
            <person name="Bluhm B.H."/>
            <person name="Cannon C."/>
            <person name="Castanera R."/>
            <person name="Culley D.E."/>
            <person name="Daum C."/>
            <person name="Ezra D."/>
            <person name="Gonzalez J.B."/>
            <person name="Henrissat B."/>
            <person name="Kuo A."/>
            <person name="Liang C."/>
            <person name="Lipzen A."/>
            <person name="Lutzoni F."/>
            <person name="Magnuson J."/>
            <person name="Mondo S."/>
            <person name="Nolan M."/>
            <person name="Ohm R."/>
            <person name="Pangilinan J."/>
            <person name="Park H.-J."/>
            <person name="Ramirez L."/>
            <person name="Alfaro M."/>
            <person name="Sun H."/>
            <person name="Tritt A."/>
            <person name="Yoshinaga Y."/>
            <person name="Zwiers L.-H."/>
            <person name="Turgeon B.G."/>
            <person name="Goodwin S.B."/>
            <person name="Spatafora J.W."/>
            <person name="Crous P.W."/>
            <person name="Grigoriev I.V."/>
        </authorList>
    </citation>
    <scope>NUCLEOTIDE SEQUENCE</scope>
    <source>
        <strain evidence="4">CBS 342.82</strain>
    </source>
</reference>
<evidence type="ECO:0000313" key="3">
    <source>
        <dbReference type="Proteomes" id="UP000504637"/>
    </source>
</evidence>
<reference evidence="4" key="2">
    <citation type="submission" date="2020-04" db="EMBL/GenBank/DDBJ databases">
        <authorList>
            <consortium name="NCBI Genome Project"/>
        </authorList>
    </citation>
    <scope>NUCLEOTIDE SEQUENCE</scope>
    <source>
        <strain evidence="4">CBS 342.82</strain>
    </source>
</reference>
<dbReference type="Proteomes" id="UP000504637">
    <property type="component" value="Unplaced"/>
</dbReference>
<organism evidence="4">
    <name type="scientific">Dissoconium aciculare CBS 342.82</name>
    <dbReference type="NCBI Taxonomy" id="1314786"/>
    <lineage>
        <taxon>Eukaryota</taxon>
        <taxon>Fungi</taxon>
        <taxon>Dikarya</taxon>
        <taxon>Ascomycota</taxon>
        <taxon>Pezizomycotina</taxon>
        <taxon>Dothideomycetes</taxon>
        <taxon>Dothideomycetidae</taxon>
        <taxon>Mycosphaerellales</taxon>
        <taxon>Dissoconiaceae</taxon>
        <taxon>Dissoconium</taxon>
    </lineage>
</organism>
<proteinExistence type="inferred from homology"/>
<protein>
    <submittedName>
        <fullName evidence="4">NAD(P)-binding protein</fullName>
    </submittedName>
</protein>
<dbReference type="InterPro" id="IPR002347">
    <property type="entry name" value="SDR_fam"/>
</dbReference>
<dbReference type="AlphaFoldDB" id="A0A6J3M287"/>
<dbReference type="InterPro" id="IPR036291">
    <property type="entry name" value="NAD(P)-bd_dom_sf"/>
</dbReference>
<dbReference type="PANTHER" id="PTHR24320:SF33">
    <property type="entry name" value="OXIDOREDUCTASE BLI-4, MITOCHONDRIAL-RELATED"/>
    <property type="match status" value="1"/>
</dbReference>
<evidence type="ECO:0000256" key="1">
    <source>
        <dbReference type="ARBA" id="ARBA00006484"/>
    </source>
</evidence>
<dbReference type="GeneID" id="54362775"/>
<dbReference type="PRINTS" id="PR00081">
    <property type="entry name" value="GDHRDH"/>
</dbReference>
<evidence type="ECO:0000256" key="2">
    <source>
        <dbReference type="ARBA" id="ARBA00023002"/>
    </source>
</evidence>
<name>A0A6J3M287_9PEZI</name>
<gene>
    <name evidence="4" type="ORF">K489DRAFT_380878</name>
</gene>
<reference evidence="4" key="3">
    <citation type="submission" date="2025-08" db="UniProtKB">
        <authorList>
            <consortium name="RefSeq"/>
        </authorList>
    </citation>
    <scope>IDENTIFICATION</scope>
    <source>
        <strain evidence="4">CBS 342.82</strain>
    </source>
</reference>
<dbReference type="SUPFAM" id="SSF51735">
    <property type="entry name" value="NAD(P)-binding Rossmann-fold domains"/>
    <property type="match status" value="1"/>
</dbReference>
<dbReference type="PANTHER" id="PTHR24320">
    <property type="entry name" value="RETINOL DEHYDROGENASE"/>
    <property type="match status" value="1"/>
</dbReference>
<dbReference type="Gene3D" id="3.40.50.720">
    <property type="entry name" value="NAD(P)-binding Rossmann-like Domain"/>
    <property type="match status" value="1"/>
</dbReference>
<comment type="similarity">
    <text evidence="1">Belongs to the short-chain dehydrogenases/reductases (SDR) family.</text>
</comment>
<dbReference type="GO" id="GO:0016491">
    <property type="term" value="F:oxidoreductase activity"/>
    <property type="evidence" value="ECO:0007669"/>
    <property type="project" value="UniProtKB-KW"/>
</dbReference>
<dbReference type="Pfam" id="PF00106">
    <property type="entry name" value="adh_short"/>
    <property type="match status" value="1"/>
</dbReference>